<accession>A0A5M7C8Y0</accession>
<gene>
    <name evidence="3" type="ORF">F1721_07425</name>
</gene>
<keyword evidence="2" id="KW-0732">Signal</keyword>
<name>A0A5M7C8Y0_SACHI</name>
<feature type="region of interest" description="Disordered" evidence="1">
    <location>
        <begin position="26"/>
        <end position="118"/>
    </location>
</feature>
<evidence type="ECO:0000313" key="4">
    <source>
        <dbReference type="Proteomes" id="UP000323946"/>
    </source>
</evidence>
<feature type="compositionally biased region" description="Gly residues" evidence="1">
    <location>
        <begin position="80"/>
        <end position="90"/>
    </location>
</feature>
<feature type="chain" id="PRO_5024272629" evidence="2">
    <location>
        <begin position="25"/>
        <end position="118"/>
    </location>
</feature>
<sequence>MRRVVVGVLAVGALGILGSGVANAVGEQQDQPGSQSWGWQTTNQEVQRWQGGWGSFTTSSTTTSSTQSSTTGTSARSGDFGHGGQGGHAQGGSSHSVVEGDGWAQSYAQGESAQGSNG</sequence>
<feature type="compositionally biased region" description="Low complexity" evidence="1">
    <location>
        <begin position="55"/>
        <end position="78"/>
    </location>
</feature>
<keyword evidence="4" id="KW-1185">Reference proteome</keyword>
<reference evidence="3 4" key="1">
    <citation type="submission" date="2019-09" db="EMBL/GenBank/DDBJ databases">
        <title>Draft genome sequence of the thermophilic Saccharopolyspora hirsuta VKM Ac-666T.</title>
        <authorList>
            <person name="Lobastova T.G."/>
            <person name="Fokina V."/>
            <person name="Bragin E.Y."/>
            <person name="Shtratnikova V.Y."/>
            <person name="Starodumova I.P."/>
            <person name="Tarlachkov S.V."/>
            <person name="Donova M.V."/>
        </authorList>
    </citation>
    <scope>NUCLEOTIDE SEQUENCE [LARGE SCALE GENOMIC DNA]</scope>
    <source>
        <strain evidence="3 4">VKM Ac-666</strain>
    </source>
</reference>
<proteinExistence type="predicted"/>
<dbReference type="Proteomes" id="UP000323946">
    <property type="component" value="Unassembled WGS sequence"/>
</dbReference>
<evidence type="ECO:0000256" key="1">
    <source>
        <dbReference type="SAM" id="MobiDB-lite"/>
    </source>
</evidence>
<dbReference type="EMBL" id="VWPH01000003">
    <property type="protein sequence ID" value="KAA5836151.1"/>
    <property type="molecule type" value="Genomic_DNA"/>
</dbReference>
<evidence type="ECO:0000313" key="3">
    <source>
        <dbReference type="EMBL" id="KAA5836151.1"/>
    </source>
</evidence>
<feature type="compositionally biased region" description="Polar residues" evidence="1">
    <location>
        <begin position="106"/>
        <end position="118"/>
    </location>
</feature>
<feature type="signal peptide" evidence="2">
    <location>
        <begin position="1"/>
        <end position="24"/>
    </location>
</feature>
<organism evidence="3 4">
    <name type="scientific">Saccharopolyspora hirsuta</name>
    <dbReference type="NCBI Taxonomy" id="1837"/>
    <lineage>
        <taxon>Bacteria</taxon>
        <taxon>Bacillati</taxon>
        <taxon>Actinomycetota</taxon>
        <taxon>Actinomycetes</taxon>
        <taxon>Pseudonocardiales</taxon>
        <taxon>Pseudonocardiaceae</taxon>
        <taxon>Saccharopolyspora</taxon>
    </lineage>
</organism>
<protein>
    <submittedName>
        <fullName evidence="3">Uncharacterized protein</fullName>
    </submittedName>
</protein>
<dbReference type="RefSeq" id="WP_150065810.1">
    <property type="nucleotide sequence ID" value="NZ_JBEPDJ010000003.1"/>
</dbReference>
<evidence type="ECO:0000256" key="2">
    <source>
        <dbReference type="SAM" id="SignalP"/>
    </source>
</evidence>
<comment type="caution">
    <text evidence="3">The sequence shown here is derived from an EMBL/GenBank/DDBJ whole genome shotgun (WGS) entry which is preliminary data.</text>
</comment>
<feature type="compositionally biased region" description="Polar residues" evidence="1">
    <location>
        <begin position="26"/>
        <end position="47"/>
    </location>
</feature>
<dbReference type="AlphaFoldDB" id="A0A5M7C8Y0"/>